<keyword evidence="4 6" id="KW-1133">Transmembrane helix</keyword>
<feature type="non-terminal residue" evidence="7">
    <location>
        <position position="1"/>
    </location>
</feature>
<protein>
    <submittedName>
        <fullName evidence="7">Uncharacterized protein</fullName>
    </submittedName>
</protein>
<accession>A0A382GV16</accession>
<evidence type="ECO:0000313" key="7">
    <source>
        <dbReference type="EMBL" id="SVB78920.1"/>
    </source>
</evidence>
<feature type="transmembrane region" description="Helical" evidence="6">
    <location>
        <begin position="12"/>
        <end position="33"/>
    </location>
</feature>
<evidence type="ECO:0000256" key="5">
    <source>
        <dbReference type="ARBA" id="ARBA00023136"/>
    </source>
</evidence>
<proteinExistence type="predicted"/>
<evidence type="ECO:0000256" key="2">
    <source>
        <dbReference type="ARBA" id="ARBA00022475"/>
    </source>
</evidence>
<organism evidence="7">
    <name type="scientific">marine metagenome</name>
    <dbReference type="NCBI Taxonomy" id="408172"/>
    <lineage>
        <taxon>unclassified sequences</taxon>
        <taxon>metagenomes</taxon>
        <taxon>ecological metagenomes</taxon>
    </lineage>
</organism>
<feature type="transmembrane region" description="Helical" evidence="6">
    <location>
        <begin position="39"/>
        <end position="58"/>
    </location>
</feature>
<keyword evidence="2" id="KW-1003">Cell membrane</keyword>
<evidence type="ECO:0000256" key="6">
    <source>
        <dbReference type="SAM" id="Phobius"/>
    </source>
</evidence>
<dbReference type="AlphaFoldDB" id="A0A382GV16"/>
<name>A0A382GV16_9ZZZZ</name>
<evidence type="ECO:0000256" key="3">
    <source>
        <dbReference type="ARBA" id="ARBA00022692"/>
    </source>
</evidence>
<evidence type="ECO:0000256" key="4">
    <source>
        <dbReference type="ARBA" id="ARBA00022989"/>
    </source>
</evidence>
<comment type="subcellular location">
    <subcellularLocation>
        <location evidence="1">Cell membrane</location>
        <topology evidence="1">Multi-pass membrane protein</topology>
    </subcellularLocation>
</comment>
<keyword evidence="5 6" id="KW-0472">Membrane</keyword>
<evidence type="ECO:0000256" key="1">
    <source>
        <dbReference type="ARBA" id="ARBA00004651"/>
    </source>
</evidence>
<keyword evidence="3 6" id="KW-0812">Transmembrane</keyword>
<gene>
    <name evidence="7" type="ORF">METZ01_LOCUS231774</name>
</gene>
<sequence>VEQEKLKSAQKLGVIVAVALIVLAALEYVVAIAMDSGNLPYMLIMNVVDAALIIYYFMHVAHLWRGGHE</sequence>
<dbReference type="InterPro" id="IPR005171">
    <property type="entry name" value="Cyt_c_oxidase_su4_prok"/>
</dbReference>
<dbReference type="GO" id="GO:0005886">
    <property type="term" value="C:plasma membrane"/>
    <property type="evidence" value="ECO:0007669"/>
    <property type="project" value="UniProtKB-SubCell"/>
</dbReference>
<dbReference type="Pfam" id="PF03626">
    <property type="entry name" value="COX4_pro"/>
    <property type="match status" value="1"/>
</dbReference>
<dbReference type="EMBL" id="UINC01057596">
    <property type="protein sequence ID" value="SVB78920.1"/>
    <property type="molecule type" value="Genomic_DNA"/>
</dbReference>
<reference evidence="7" key="1">
    <citation type="submission" date="2018-05" db="EMBL/GenBank/DDBJ databases">
        <authorList>
            <person name="Lanie J.A."/>
            <person name="Ng W.-L."/>
            <person name="Kazmierczak K.M."/>
            <person name="Andrzejewski T.M."/>
            <person name="Davidsen T.M."/>
            <person name="Wayne K.J."/>
            <person name="Tettelin H."/>
            <person name="Glass J.I."/>
            <person name="Rusch D."/>
            <person name="Podicherti R."/>
            <person name="Tsui H.-C.T."/>
            <person name="Winkler M.E."/>
        </authorList>
    </citation>
    <scope>NUCLEOTIDE SEQUENCE</scope>
</reference>